<dbReference type="Pfam" id="PF00106">
    <property type="entry name" value="adh_short"/>
    <property type="match status" value="1"/>
</dbReference>
<dbReference type="InterPro" id="IPR020904">
    <property type="entry name" value="Sc_DH/Rdtase_CS"/>
</dbReference>
<dbReference type="EMBL" id="JBEWSZ010000001">
    <property type="protein sequence ID" value="MET2827987.1"/>
    <property type="molecule type" value="Genomic_DNA"/>
</dbReference>
<evidence type="ECO:0000313" key="4">
    <source>
        <dbReference type="Proteomes" id="UP001548832"/>
    </source>
</evidence>
<sequence length="264" mass="27528">MIVALEGKTLVVTGGTQGLGETIARLASTAGVEAIAIVGRNAERGARVASQLTRPDQPVVFIQADLAEPAAPAAVMAEAIKKLGRVDCLVNAAALTDRASLETGSMDDWDRLFSVNARAPFFLMQAAVADMKARRAPGSIVNILSVNAHCGAVDLAIYSATKGALSTLTRNIANAHLADRIRVNGINMGWVATPAEQEMQARKLGKGEDWAKAAAAGMPLGRLLTMDEVAQLALFLLSDMSGLMTGTLIDMEQAVLGAPPRGIA</sequence>
<comment type="similarity">
    <text evidence="1 2">Belongs to the short-chain dehydrogenases/reductases (SDR) family.</text>
</comment>
<evidence type="ECO:0000313" key="3">
    <source>
        <dbReference type="EMBL" id="MET2827987.1"/>
    </source>
</evidence>
<dbReference type="PANTHER" id="PTHR42879">
    <property type="entry name" value="3-OXOACYL-(ACYL-CARRIER-PROTEIN) REDUCTASE"/>
    <property type="match status" value="1"/>
</dbReference>
<accession>A0ABV2DDC6</accession>
<dbReference type="InterPro" id="IPR036291">
    <property type="entry name" value="NAD(P)-bd_dom_sf"/>
</dbReference>
<dbReference type="PROSITE" id="PS00061">
    <property type="entry name" value="ADH_SHORT"/>
    <property type="match status" value="1"/>
</dbReference>
<evidence type="ECO:0000256" key="1">
    <source>
        <dbReference type="ARBA" id="ARBA00006484"/>
    </source>
</evidence>
<dbReference type="InterPro" id="IPR050259">
    <property type="entry name" value="SDR"/>
</dbReference>
<comment type="caution">
    <text evidence="3">The sequence shown here is derived from an EMBL/GenBank/DDBJ whole genome shotgun (WGS) entry which is preliminary data.</text>
</comment>
<dbReference type="PANTHER" id="PTHR42879:SF2">
    <property type="entry name" value="3-OXOACYL-[ACYL-CARRIER-PROTEIN] REDUCTASE FABG"/>
    <property type="match status" value="1"/>
</dbReference>
<protein>
    <submittedName>
        <fullName evidence="3">SDR family oxidoreductase</fullName>
    </submittedName>
</protein>
<dbReference type="NCBIfam" id="NF004847">
    <property type="entry name" value="PRK06198.1"/>
    <property type="match status" value="1"/>
</dbReference>
<dbReference type="InterPro" id="IPR002347">
    <property type="entry name" value="SDR_fam"/>
</dbReference>
<dbReference type="PRINTS" id="PR00080">
    <property type="entry name" value="SDRFAMILY"/>
</dbReference>
<dbReference type="CDD" id="cd05233">
    <property type="entry name" value="SDR_c"/>
    <property type="match status" value="1"/>
</dbReference>
<reference evidence="3 4" key="1">
    <citation type="submission" date="2024-06" db="EMBL/GenBank/DDBJ databases">
        <authorList>
            <person name="Kim D.-U."/>
        </authorList>
    </citation>
    <scope>NUCLEOTIDE SEQUENCE [LARGE SCALE GENOMIC DNA]</scope>
    <source>
        <strain evidence="3 4">KACC15460</strain>
    </source>
</reference>
<dbReference type="RefSeq" id="WP_354459987.1">
    <property type="nucleotide sequence ID" value="NZ_JBEWSZ010000001.1"/>
</dbReference>
<name>A0ABV2DDC6_9HYPH</name>
<keyword evidence="4" id="KW-1185">Reference proteome</keyword>
<evidence type="ECO:0000256" key="2">
    <source>
        <dbReference type="RuleBase" id="RU000363"/>
    </source>
</evidence>
<proteinExistence type="inferred from homology"/>
<dbReference type="Gene3D" id="3.40.50.720">
    <property type="entry name" value="NAD(P)-binding Rossmann-like Domain"/>
    <property type="match status" value="1"/>
</dbReference>
<organism evidence="3 4">
    <name type="scientific">Mesorhizobium shangrilense</name>
    <dbReference type="NCBI Taxonomy" id="460060"/>
    <lineage>
        <taxon>Bacteria</taxon>
        <taxon>Pseudomonadati</taxon>
        <taxon>Pseudomonadota</taxon>
        <taxon>Alphaproteobacteria</taxon>
        <taxon>Hyphomicrobiales</taxon>
        <taxon>Phyllobacteriaceae</taxon>
        <taxon>Mesorhizobium</taxon>
    </lineage>
</organism>
<gene>
    <name evidence="3" type="ORF">ABVQ20_13470</name>
</gene>
<dbReference type="PRINTS" id="PR00081">
    <property type="entry name" value="GDHRDH"/>
</dbReference>
<dbReference type="SUPFAM" id="SSF51735">
    <property type="entry name" value="NAD(P)-binding Rossmann-fold domains"/>
    <property type="match status" value="1"/>
</dbReference>
<dbReference type="Proteomes" id="UP001548832">
    <property type="component" value="Unassembled WGS sequence"/>
</dbReference>